<proteinExistence type="predicted"/>
<dbReference type="Proteomes" id="UP001209878">
    <property type="component" value="Unassembled WGS sequence"/>
</dbReference>
<gene>
    <name evidence="2" type="ORF">NP493_280g02000</name>
</gene>
<comment type="caution">
    <text evidence="2">The sequence shown here is derived from an EMBL/GenBank/DDBJ whole genome shotgun (WGS) entry which is preliminary data.</text>
</comment>
<evidence type="ECO:0000313" key="2">
    <source>
        <dbReference type="EMBL" id="KAK2184158.1"/>
    </source>
</evidence>
<keyword evidence="3" id="KW-1185">Reference proteome</keyword>
<feature type="compositionally biased region" description="Basic and acidic residues" evidence="1">
    <location>
        <begin position="35"/>
        <end position="58"/>
    </location>
</feature>
<dbReference type="AlphaFoldDB" id="A0AAD9UCA2"/>
<organism evidence="2 3">
    <name type="scientific">Ridgeia piscesae</name>
    <name type="common">Tubeworm</name>
    <dbReference type="NCBI Taxonomy" id="27915"/>
    <lineage>
        <taxon>Eukaryota</taxon>
        <taxon>Metazoa</taxon>
        <taxon>Spiralia</taxon>
        <taxon>Lophotrochozoa</taxon>
        <taxon>Annelida</taxon>
        <taxon>Polychaeta</taxon>
        <taxon>Sedentaria</taxon>
        <taxon>Canalipalpata</taxon>
        <taxon>Sabellida</taxon>
        <taxon>Siboglinidae</taxon>
        <taxon>Ridgeia</taxon>
    </lineage>
</organism>
<protein>
    <submittedName>
        <fullName evidence="2">Uncharacterized protein</fullName>
    </submittedName>
</protein>
<name>A0AAD9UCA2_RIDPI</name>
<dbReference type="EMBL" id="JAODUO010000279">
    <property type="protein sequence ID" value="KAK2184158.1"/>
    <property type="molecule type" value="Genomic_DNA"/>
</dbReference>
<accession>A0AAD9UCA2</accession>
<evidence type="ECO:0000313" key="3">
    <source>
        <dbReference type="Proteomes" id="UP001209878"/>
    </source>
</evidence>
<feature type="region of interest" description="Disordered" evidence="1">
    <location>
        <begin position="1"/>
        <end position="101"/>
    </location>
</feature>
<feature type="compositionally biased region" description="Basic and acidic residues" evidence="1">
    <location>
        <begin position="1"/>
        <end position="24"/>
    </location>
</feature>
<feature type="compositionally biased region" description="Basic residues" evidence="1">
    <location>
        <begin position="92"/>
        <end position="101"/>
    </location>
</feature>
<evidence type="ECO:0000256" key="1">
    <source>
        <dbReference type="SAM" id="MobiDB-lite"/>
    </source>
</evidence>
<sequence length="101" mass="11925">MHQFRGEHPFQRTPFHENSEDSRDYYPSNDYADGSFERDASFEEYGDRGYDRERDYYPYHDNVSMSHASHSGAPLGSQDSEWDPLSYVSQPNRHHAYVADR</sequence>
<reference evidence="2" key="1">
    <citation type="journal article" date="2023" name="Mol. Biol. Evol.">
        <title>Third-Generation Sequencing Reveals the Adaptive Role of the Epigenome in Three Deep-Sea Polychaetes.</title>
        <authorList>
            <person name="Perez M."/>
            <person name="Aroh O."/>
            <person name="Sun Y."/>
            <person name="Lan Y."/>
            <person name="Juniper S.K."/>
            <person name="Young C.R."/>
            <person name="Angers B."/>
            <person name="Qian P.Y."/>
        </authorList>
    </citation>
    <scope>NUCLEOTIDE SEQUENCE</scope>
    <source>
        <strain evidence="2">R07B-5</strain>
    </source>
</reference>